<keyword evidence="1" id="KW-0378">Hydrolase</keyword>
<organism evidence="1 2">
    <name type="scientific">Gracilibacillus pellucidus</name>
    <dbReference type="NCBI Taxonomy" id="3095368"/>
    <lineage>
        <taxon>Bacteria</taxon>
        <taxon>Bacillati</taxon>
        <taxon>Bacillota</taxon>
        <taxon>Bacilli</taxon>
        <taxon>Bacillales</taxon>
        <taxon>Bacillaceae</taxon>
        <taxon>Gracilibacillus</taxon>
    </lineage>
</organism>
<dbReference type="EC" id="3.1.3.-" evidence="1"/>
<gene>
    <name evidence="1" type="ORF">SH601_00730</name>
</gene>
<keyword evidence="2" id="KW-1185">Reference proteome</keyword>
<name>A0ACC6M0N0_9BACI</name>
<dbReference type="Proteomes" id="UP001277972">
    <property type="component" value="Unassembled WGS sequence"/>
</dbReference>
<comment type="caution">
    <text evidence="1">The sequence shown here is derived from an EMBL/GenBank/DDBJ whole genome shotgun (WGS) entry which is preliminary data.</text>
</comment>
<accession>A0ACC6M0N0</accession>
<sequence>MTSIWFVRHGETDWNALGKIQGQTDIPLNNTGRSQANECGLYLQDFHWDVLISSPLKRAKETASIINKYLDLPITEMDDFRERSFGDAEGMTVEERMEVFPDGIYPHQESIEALTERIMQGMAKIDHIHKGKKVLVVAHGAVINAIFTHLTDGEISTGTGKKVSRLANGSISHVQLVDETWQIKHFNQKDHLSAYSAKGSM</sequence>
<proteinExistence type="predicted"/>
<reference evidence="1" key="1">
    <citation type="submission" date="2023-11" db="EMBL/GenBank/DDBJ databases">
        <title>Gracilibacillus pellucida a moderately halophilic bacterium isolated from saline soil in Xinjiang province.</title>
        <authorList>
            <person name="Zhang Z."/>
            <person name="Tan F."/>
            <person name="Wang Y."/>
            <person name="Xia M."/>
        </authorList>
    </citation>
    <scope>NUCLEOTIDE SEQUENCE</scope>
    <source>
        <strain evidence="1">S3-1-1</strain>
    </source>
</reference>
<dbReference type="EMBL" id="JAWZSR010000001">
    <property type="protein sequence ID" value="MDX8044497.1"/>
    <property type="molecule type" value="Genomic_DNA"/>
</dbReference>
<evidence type="ECO:0000313" key="2">
    <source>
        <dbReference type="Proteomes" id="UP001277972"/>
    </source>
</evidence>
<protein>
    <submittedName>
        <fullName evidence="1">Histidine phosphatase family protein</fullName>
        <ecNumber evidence="1">3.1.3.-</ecNumber>
    </submittedName>
</protein>
<evidence type="ECO:0000313" key="1">
    <source>
        <dbReference type="EMBL" id="MDX8044497.1"/>
    </source>
</evidence>